<comment type="caution">
    <text evidence="1">The sequence shown here is derived from an EMBL/GenBank/DDBJ whole genome shotgun (WGS) entry which is preliminary data.</text>
</comment>
<dbReference type="Gene3D" id="3.40.50.2000">
    <property type="entry name" value="Glycogen Phosphorylase B"/>
    <property type="match status" value="2"/>
</dbReference>
<protein>
    <submittedName>
        <fullName evidence="1">Glycosyltransferase</fullName>
    </submittedName>
</protein>
<keyword evidence="1" id="KW-0808">Transferase</keyword>
<accession>A0A414HA19</accession>
<dbReference type="GO" id="GO:0016740">
    <property type="term" value="F:transferase activity"/>
    <property type="evidence" value="ECO:0007669"/>
    <property type="project" value="UniProtKB-KW"/>
</dbReference>
<evidence type="ECO:0000313" key="1">
    <source>
        <dbReference type="EMBL" id="RHD80657.1"/>
    </source>
</evidence>
<dbReference type="EMBL" id="QSJP01000037">
    <property type="protein sequence ID" value="RHD80657.1"/>
    <property type="molecule type" value="Genomic_DNA"/>
</dbReference>
<dbReference type="AlphaFoldDB" id="A0A414HA19"/>
<dbReference type="RefSeq" id="WP_113748561.1">
    <property type="nucleotide sequence ID" value="NZ_CABJDH010000032.1"/>
</dbReference>
<gene>
    <name evidence="1" type="ORF">DW780_25980</name>
</gene>
<proteinExistence type="predicted"/>
<dbReference type="SUPFAM" id="SSF53756">
    <property type="entry name" value="UDP-Glycosyltransferase/glycogen phosphorylase"/>
    <property type="match status" value="1"/>
</dbReference>
<evidence type="ECO:0000313" key="2">
    <source>
        <dbReference type="Proteomes" id="UP000284785"/>
    </source>
</evidence>
<reference evidence="1 2" key="1">
    <citation type="submission" date="2018-08" db="EMBL/GenBank/DDBJ databases">
        <title>A genome reference for cultivated species of the human gut microbiota.</title>
        <authorList>
            <person name="Zou Y."/>
            <person name="Xue W."/>
            <person name="Luo G."/>
        </authorList>
    </citation>
    <scope>NUCLEOTIDE SEQUENCE [LARGE SCALE GENOMIC DNA]</scope>
    <source>
        <strain evidence="1 2">AM30-26</strain>
    </source>
</reference>
<sequence length="364" mass="42363">MIYHIYWGTSGNSGLYLDEIYQILKKGGYNQKIYVNYYYPFGYGEKIFFKRGDVAMSRYKGITRKLFQLQEILCGYVRILFASMKDKPTVINYSHVGQSYFFIVCFLRLLKKVSGAKLMITCHDVNPHSEGKGEMTNRYKIFHLADYLLVHTEKSIFELNENFGINKSVVVKHPFPIMDLSKLTKDGPNPYCDVDFLFIGHLRKDKGIEFLLDSWPEFHKLHPNAKLRVCGRKLHDVYFNQELLEKCNVEFNLRYISDDDYYHYVKAARYVILPYLQGTNSGIISTVLSLGTDVITSDLPMFLQNPLVPKENTFHTANAESLVNVLQLKYNTLTNFASGRLDDYKIRFEESVLCVYKRIYATDD</sequence>
<name>A0A414HA19_BACT4</name>
<organism evidence="1 2">
    <name type="scientific">Bacteroides thetaiotaomicron</name>
    <dbReference type="NCBI Taxonomy" id="818"/>
    <lineage>
        <taxon>Bacteria</taxon>
        <taxon>Pseudomonadati</taxon>
        <taxon>Bacteroidota</taxon>
        <taxon>Bacteroidia</taxon>
        <taxon>Bacteroidales</taxon>
        <taxon>Bacteroidaceae</taxon>
        <taxon>Bacteroides</taxon>
    </lineage>
</organism>
<dbReference type="Proteomes" id="UP000284785">
    <property type="component" value="Unassembled WGS sequence"/>
</dbReference>
<dbReference type="Pfam" id="PF13692">
    <property type="entry name" value="Glyco_trans_1_4"/>
    <property type="match status" value="1"/>
</dbReference>